<dbReference type="GO" id="GO:0016020">
    <property type="term" value="C:membrane"/>
    <property type="evidence" value="ECO:0007669"/>
    <property type="project" value="GOC"/>
</dbReference>
<sequence length="391" mass="46183">MSIKEIFKLVLGWRVLLVLVVLPAMFLLPPRTRFTNLTEKPSFGNIFSMWSNFDGLHYLDLAQFGYGYQHKTDMDYAFFPIYPWMVGTFNFFGSYLATGLIYSHLFLILALYFLFRLVLLDFSKKIARNTIILTLIFPTAFYFGTVYTESLFLLLVVLTFYLIRRQQFFLACLLAALASATRITGIFLWPSIIYEFWLVYHSQILSSLRMRADGTRRGRSIKFIPKIILLTLPPLGLFSFMRFQYLRTGDPLFFFHIQSVFGGRTVDKLILLHQVFFRYFKMLIFTDWDPLYFTVVLELLSAVIILSILIFFFKKIRFSYWLFVLFSFLLPTFSGTFMSMPRFILVLFPIFIVLAYWLEKQHPFVKLVLYTICILMSIFSVIFFTRGYFVA</sequence>
<evidence type="ECO:0000256" key="8">
    <source>
        <dbReference type="ARBA" id="ARBA00022989"/>
    </source>
</evidence>
<keyword evidence="6 10" id="KW-0812">Transmembrane</keyword>
<evidence type="ECO:0008006" key="13">
    <source>
        <dbReference type="Google" id="ProtNLM"/>
    </source>
</evidence>
<proteinExistence type="predicted"/>
<organism evidence="11 12">
    <name type="scientific">Candidatus Collierbacteria bacterium CG22_combo_CG10-13_8_21_14_all_43_12</name>
    <dbReference type="NCBI Taxonomy" id="1974537"/>
    <lineage>
        <taxon>Bacteria</taxon>
        <taxon>Candidatus Collieribacteriota</taxon>
    </lineage>
</organism>
<name>A0A2H0DTC1_9BACT</name>
<protein>
    <recommendedName>
        <fullName evidence="13">Glycosyltransferase RgtA/B/C/D-like domain-containing protein</fullName>
    </recommendedName>
</protein>
<accession>A0A2H0DTC1</accession>
<evidence type="ECO:0000313" key="11">
    <source>
        <dbReference type="EMBL" id="PIP85321.1"/>
    </source>
</evidence>
<feature type="transmembrane region" description="Helical" evidence="10">
    <location>
        <begin position="343"/>
        <end position="358"/>
    </location>
</feature>
<dbReference type="GO" id="GO:0004376">
    <property type="term" value="F:GPI mannosyltransferase activity"/>
    <property type="evidence" value="ECO:0007669"/>
    <property type="project" value="InterPro"/>
</dbReference>
<keyword evidence="3" id="KW-0337">GPI-anchor biosynthesis</keyword>
<dbReference type="GO" id="GO:0031501">
    <property type="term" value="C:mannosyltransferase complex"/>
    <property type="evidence" value="ECO:0007669"/>
    <property type="project" value="TreeGrafter"/>
</dbReference>
<feature type="transmembrane region" description="Helical" evidence="10">
    <location>
        <begin position="76"/>
        <end position="95"/>
    </location>
</feature>
<evidence type="ECO:0000256" key="5">
    <source>
        <dbReference type="ARBA" id="ARBA00022679"/>
    </source>
</evidence>
<reference evidence="11 12" key="1">
    <citation type="submission" date="2017-09" db="EMBL/GenBank/DDBJ databases">
        <title>Depth-based differentiation of microbial function through sediment-hosted aquifers and enrichment of novel symbionts in the deep terrestrial subsurface.</title>
        <authorList>
            <person name="Probst A.J."/>
            <person name="Ladd B."/>
            <person name="Jarett J.K."/>
            <person name="Geller-Mcgrath D.E."/>
            <person name="Sieber C.M."/>
            <person name="Emerson J.B."/>
            <person name="Anantharaman K."/>
            <person name="Thomas B.C."/>
            <person name="Malmstrom R."/>
            <person name="Stieglmeier M."/>
            <person name="Klingl A."/>
            <person name="Woyke T."/>
            <person name="Ryan C.M."/>
            <person name="Banfield J.F."/>
        </authorList>
    </citation>
    <scope>NUCLEOTIDE SEQUENCE [LARGE SCALE GENOMIC DNA]</scope>
    <source>
        <strain evidence="11">CG22_combo_CG10-13_8_21_14_all_43_12</strain>
    </source>
</reference>
<comment type="caution">
    <text evidence="11">The sequence shown here is derived from an EMBL/GenBank/DDBJ whole genome shotgun (WGS) entry which is preliminary data.</text>
</comment>
<dbReference type="EMBL" id="PCTR01000140">
    <property type="protein sequence ID" value="PIP85321.1"/>
    <property type="molecule type" value="Genomic_DNA"/>
</dbReference>
<evidence type="ECO:0000256" key="1">
    <source>
        <dbReference type="ARBA" id="ARBA00004477"/>
    </source>
</evidence>
<keyword evidence="4" id="KW-0328">Glycosyltransferase</keyword>
<dbReference type="GO" id="GO:0006506">
    <property type="term" value="P:GPI anchor biosynthetic process"/>
    <property type="evidence" value="ECO:0007669"/>
    <property type="project" value="UniProtKB-UniPathway"/>
</dbReference>
<evidence type="ECO:0000256" key="3">
    <source>
        <dbReference type="ARBA" id="ARBA00022502"/>
    </source>
</evidence>
<feature type="transmembrane region" description="Helical" evidence="10">
    <location>
        <begin position="367"/>
        <end position="389"/>
    </location>
</feature>
<keyword evidence="5" id="KW-0808">Transferase</keyword>
<feature type="transmembrane region" description="Helical" evidence="10">
    <location>
        <begin position="101"/>
        <end position="119"/>
    </location>
</feature>
<keyword evidence="7" id="KW-0256">Endoplasmic reticulum</keyword>
<comment type="subcellular location">
    <subcellularLocation>
        <location evidence="1">Endoplasmic reticulum membrane</location>
        <topology evidence="1">Multi-pass membrane protein</topology>
    </subcellularLocation>
</comment>
<dbReference type="AlphaFoldDB" id="A0A2H0DTC1"/>
<dbReference type="PANTHER" id="PTHR12468">
    <property type="entry name" value="GPI MANNOSYLTRANSFERASE 2"/>
    <property type="match status" value="1"/>
</dbReference>
<dbReference type="Proteomes" id="UP000231136">
    <property type="component" value="Unassembled WGS sequence"/>
</dbReference>
<dbReference type="PANTHER" id="PTHR12468:SF2">
    <property type="entry name" value="GPI MANNOSYLTRANSFERASE 2"/>
    <property type="match status" value="1"/>
</dbReference>
<keyword evidence="9 10" id="KW-0472">Membrane</keyword>
<evidence type="ECO:0000256" key="10">
    <source>
        <dbReference type="SAM" id="Phobius"/>
    </source>
</evidence>
<feature type="transmembrane region" description="Helical" evidence="10">
    <location>
        <begin position="320"/>
        <end position="337"/>
    </location>
</feature>
<dbReference type="InterPro" id="IPR007315">
    <property type="entry name" value="PIG-V/Gpi18"/>
</dbReference>
<feature type="transmembrane region" description="Helical" evidence="10">
    <location>
        <begin position="131"/>
        <end position="162"/>
    </location>
</feature>
<evidence type="ECO:0000256" key="4">
    <source>
        <dbReference type="ARBA" id="ARBA00022676"/>
    </source>
</evidence>
<dbReference type="UniPathway" id="UPA00196"/>
<comment type="pathway">
    <text evidence="2">Glycolipid biosynthesis; glycosylphosphatidylinositol-anchor biosynthesis.</text>
</comment>
<feature type="transmembrane region" description="Helical" evidence="10">
    <location>
        <begin position="291"/>
        <end position="313"/>
    </location>
</feature>
<feature type="transmembrane region" description="Helical" evidence="10">
    <location>
        <begin position="168"/>
        <end position="200"/>
    </location>
</feature>
<feature type="transmembrane region" description="Helical" evidence="10">
    <location>
        <begin position="221"/>
        <end position="241"/>
    </location>
</feature>
<evidence type="ECO:0000256" key="7">
    <source>
        <dbReference type="ARBA" id="ARBA00022824"/>
    </source>
</evidence>
<gene>
    <name evidence="11" type="ORF">COW83_04855</name>
</gene>
<evidence type="ECO:0000256" key="2">
    <source>
        <dbReference type="ARBA" id="ARBA00004687"/>
    </source>
</evidence>
<evidence type="ECO:0000256" key="9">
    <source>
        <dbReference type="ARBA" id="ARBA00023136"/>
    </source>
</evidence>
<keyword evidence="8 10" id="KW-1133">Transmembrane helix</keyword>
<evidence type="ECO:0000313" key="12">
    <source>
        <dbReference type="Proteomes" id="UP000231136"/>
    </source>
</evidence>
<evidence type="ECO:0000256" key="6">
    <source>
        <dbReference type="ARBA" id="ARBA00022692"/>
    </source>
</evidence>
<feature type="transmembrane region" description="Helical" evidence="10">
    <location>
        <begin position="6"/>
        <end position="28"/>
    </location>
</feature>
<dbReference type="GO" id="GO:0000009">
    <property type="term" value="F:alpha-1,6-mannosyltransferase activity"/>
    <property type="evidence" value="ECO:0007669"/>
    <property type="project" value="InterPro"/>
</dbReference>